<name>K1P0Q0_MAGGI</name>
<gene>
    <name evidence="1" type="ORF">CGI_10001158</name>
</gene>
<dbReference type="InterPro" id="IPR008993">
    <property type="entry name" value="TIMP-like_OB-fold"/>
</dbReference>
<protein>
    <submittedName>
        <fullName evidence="1">Uncharacterized protein</fullName>
    </submittedName>
</protein>
<proteinExistence type="predicted"/>
<accession>K1P0Q0</accession>
<dbReference type="AlphaFoldDB" id="K1P0Q0"/>
<sequence>MHGLYKIAGVNTMNSSELIIRPGGQYYRRPSVQRIYTASDSAACGAYFRIGEEYIITGD</sequence>
<dbReference type="Gene3D" id="2.40.50.120">
    <property type="match status" value="1"/>
</dbReference>
<reference evidence="1" key="1">
    <citation type="journal article" date="2012" name="Nature">
        <title>The oyster genome reveals stress adaptation and complexity of shell formation.</title>
        <authorList>
            <person name="Zhang G."/>
            <person name="Fang X."/>
            <person name="Guo X."/>
            <person name="Li L."/>
            <person name="Luo R."/>
            <person name="Xu F."/>
            <person name="Yang P."/>
            <person name="Zhang L."/>
            <person name="Wang X."/>
            <person name="Qi H."/>
            <person name="Xiong Z."/>
            <person name="Que H."/>
            <person name="Xie Y."/>
            <person name="Holland P.W."/>
            <person name="Paps J."/>
            <person name="Zhu Y."/>
            <person name="Wu F."/>
            <person name="Chen Y."/>
            <person name="Wang J."/>
            <person name="Peng C."/>
            <person name="Meng J."/>
            <person name="Yang L."/>
            <person name="Liu J."/>
            <person name="Wen B."/>
            <person name="Zhang N."/>
            <person name="Huang Z."/>
            <person name="Zhu Q."/>
            <person name="Feng Y."/>
            <person name="Mount A."/>
            <person name="Hedgecock D."/>
            <person name="Xu Z."/>
            <person name="Liu Y."/>
            <person name="Domazet-Loso T."/>
            <person name="Du Y."/>
            <person name="Sun X."/>
            <person name="Zhang S."/>
            <person name="Liu B."/>
            <person name="Cheng P."/>
            <person name="Jiang X."/>
            <person name="Li J."/>
            <person name="Fan D."/>
            <person name="Wang W."/>
            <person name="Fu W."/>
            <person name="Wang T."/>
            <person name="Wang B."/>
            <person name="Zhang J."/>
            <person name="Peng Z."/>
            <person name="Li Y."/>
            <person name="Li N."/>
            <person name="Wang J."/>
            <person name="Chen M."/>
            <person name="He Y."/>
            <person name="Tan F."/>
            <person name="Song X."/>
            <person name="Zheng Q."/>
            <person name="Huang R."/>
            <person name="Yang H."/>
            <person name="Du X."/>
            <person name="Chen L."/>
            <person name="Yang M."/>
            <person name="Gaffney P.M."/>
            <person name="Wang S."/>
            <person name="Luo L."/>
            <person name="She Z."/>
            <person name="Ming Y."/>
            <person name="Huang W."/>
            <person name="Zhang S."/>
            <person name="Huang B."/>
            <person name="Zhang Y."/>
            <person name="Qu T."/>
            <person name="Ni P."/>
            <person name="Miao G."/>
            <person name="Wang J."/>
            <person name="Wang Q."/>
            <person name="Steinberg C.E."/>
            <person name="Wang H."/>
            <person name="Li N."/>
            <person name="Qian L."/>
            <person name="Zhang G."/>
            <person name="Li Y."/>
            <person name="Yang H."/>
            <person name="Liu X."/>
            <person name="Wang J."/>
            <person name="Yin Y."/>
            <person name="Wang J."/>
        </authorList>
    </citation>
    <scope>NUCLEOTIDE SEQUENCE [LARGE SCALE GENOMIC DNA]</scope>
    <source>
        <strain evidence="1">05x7-T-G4-1.051#20</strain>
    </source>
</reference>
<organism evidence="1">
    <name type="scientific">Magallana gigas</name>
    <name type="common">Pacific oyster</name>
    <name type="synonym">Crassostrea gigas</name>
    <dbReference type="NCBI Taxonomy" id="29159"/>
    <lineage>
        <taxon>Eukaryota</taxon>
        <taxon>Metazoa</taxon>
        <taxon>Spiralia</taxon>
        <taxon>Lophotrochozoa</taxon>
        <taxon>Mollusca</taxon>
        <taxon>Bivalvia</taxon>
        <taxon>Autobranchia</taxon>
        <taxon>Pteriomorphia</taxon>
        <taxon>Ostreida</taxon>
        <taxon>Ostreoidea</taxon>
        <taxon>Ostreidae</taxon>
        <taxon>Magallana</taxon>
    </lineage>
</organism>
<dbReference type="SUPFAM" id="SSF50242">
    <property type="entry name" value="TIMP-like"/>
    <property type="match status" value="1"/>
</dbReference>
<dbReference type="InParanoid" id="K1P0Q0"/>
<dbReference type="EMBL" id="JH823092">
    <property type="protein sequence ID" value="EKC17317.1"/>
    <property type="molecule type" value="Genomic_DNA"/>
</dbReference>
<dbReference type="HOGENOM" id="CLU_2963011_0_0_1"/>
<evidence type="ECO:0000313" key="1">
    <source>
        <dbReference type="EMBL" id="EKC17317.1"/>
    </source>
</evidence>